<evidence type="ECO:0000313" key="3">
    <source>
        <dbReference type="Proteomes" id="UP000322454"/>
    </source>
</evidence>
<dbReference type="EMBL" id="SHMQ01000067">
    <property type="protein sequence ID" value="RZV36466.1"/>
    <property type="molecule type" value="Genomic_DNA"/>
</dbReference>
<evidence type="ECO:0000313" key="2">
    <source>
        <dbReference type="EMBL" id="RZV36466.1"/>
    </source>
</evidence>
<protein>
    <submittedName>
        <fullName evidence="2">Uncharacterized protein</fullName>
    </submittedName>
</protein>
<comment type="caution">
    <text evidence="2">The sequence shown here is derived from an EMBL/GenBank/DDBJ whole genome shotgun (WGS) entry which is preliminary data.</text>
</comment>
<dbReference type="AlphaFoldDB" id="A0A520X5N6"/>
<reference evidence="2 3" key="1">
    <citation type="submission" date="2019-01" db="EMBL/GenBank/DDBJ databases">
        <title>Insights into ecological role of a new deltaproteobacterial order Candidatus Sinidesulfobacterales (Sva0485) by metagenomics and metatranscriptomics.</title>
        <authorList>
            <person name="Tan S."/>
            <person name="Liu J."/>
            <person name="Fang Y."/>
            <person name="Hedlund B."/>
            <person name="Lian Z.-H."/>
            <person name="Huang L.-Y."/>
            <person name="Li J.-T."/>
            <person name="Huang L.-N."/>
            <person name="Li W.-J."/>
            <person name="Jiang H.-C."/>
            <person name="Dong H.-L."/>
            <person name="Shu W.-S."/>
        </authorList>
    </citation>
    <scope>NUCLEOTIDE SEQUENCE [LARGE SCALE GENOMIC DNA]</scope>
    <source>
        <strain evidence="2">AP4</strain>
    </source>
</reference>
<sequence length="77" mass="9287">MFIAELFFFAVEIFFLIYLFLKGKAIANEMRKLKLERQSVMNLKEALEENFITEIEAAKNKIIDEFIKKLYDYHFNI</sequence>
<evidence type="ECO:0000256" key="1">
    <source>
        <dbReference type="SAM" id="Phobius"/>
    </source>
</evidence>
<gene>
    <name evidence="2" type="ORF">EVJ48_10370</name>
</gene>
<keyword evidence="1" id="KW-1133">Transmembrane helix</keyword>
<name>A0A520X5N6_9DELT</name>
<feature type="transmembrane region" description="Helical" evidence="1">
    <location>
        <begin position="6"/>
        <end position="27"/>
    </location>
</feature>
<accession>A0A520X5N6</accession>
<dbReference type="Proteomes" id="UP000322454">
    <property type="component" value="Unassembled WGS sequence"/>
</dbReference>
<keyword evidence="1" id="KW-0812">Transmembrane</keyword>
<proteinExistence type="predicted"/>
<keyword evidence="1" id="KW-0472">Membrane</keyword>
<organism evidence="2 3">
    <name type="scientific">Candidatus Acidulodesulfobacterium acidiphilum</name>
    <dbReference type="NCBI Taxonomy" id="2597224"/>
    <lineage>
        <taxon>Bacteria</taxon>
        <taxon>Deltaproteobacteria</taxon>
        <taxon>Candidatus Acidulodesulfobacterales</taxon>
        <taxon>Candidatus Acidulodesulfobacterium</taxon>
    </lineage>
</organism>